<feature type="region of interest" description="Disordered" evidence="1">
    <location>
        <begin position="1"/>
        <end position="40"/>
    </location>
</feature>
<evidence type="ECO:0000313" key="2">
    <source>
        <dbReference type="EMBL" id="EDT05759.1"/>
    </source>
</evidence>
<reference evidence="2 3" key="1">
    <citation type="submission" date="2008-03" db="EMBL/GenBank/DDBJ databases">
        <title>Sequencing of the draft genome and assembly of Burkholderia ambifaria IOP40-10.</title>
        <authorList>
            <consortium name="US DOE Joint Genome Institute (JGI-PGF)"/>
            <person name="Copeland A."/>
            <person name="Lucas S."/>
            <person name="Lapidus A."/>
            <person name="Glavina del Rio T."/>
            <person name="Dalin E."/>
            <person name="Tice H."/>
            <person name="Bruce D."/>
            <person name="Goodwin L."/>
            <person name="Pitluck S."/>
            <person name="Larimer F."/>
            <person name="Land M.L."/>
            <person name="Hauser L."/>
            <person name="Tiedje J."/>
            <person name="Richardson P."/>
        </authorList>
    </citation>
    <scope>NUCLEOTIDE SEQUENCE [LARGE SCALE GENOMIC DNA]</scope>
    <source>
        <strain evidence="2 3">IOP40-10</strain>
    </source>
</reference>
<evidence type="ECO:0000313" key="3">
    <source>
        <dbReference type="Proteomes" id="UP000005463"/>
    </source>
</evidence>
<comment type="caution">
    <text evidence="2">The sequence shown here is derived from an EMBL/GenBank/DDBJ whole genome shotgun (WGS) entry which is preliminary data.</text>
</comment>
<feature type="compositionally biased region" description="Low complexity" evidence="1">
    <location>
        <begin position="18"/>
        <end position="29"/>
    </location>
</feature>
<proteinExistence type="predicted"/>
<dbReference type="Proteomes" id="UP000005463">
    <property type="component" value="Unassembled WGS sequence"/>
</dbReference>
<protein>
    <submittedName>
        <fullName evidence="2">Uncharacterized protein</fullName>
    </submittedName>
</protein>
<sequence length="94" mass="9067">MPGATGFGATGKPAPGQSAVSASRTARVSGHNSAGRTGCPAASISTTPCIWPEKPIATTCSRSAAGSRAAARTSACHHTSGAISAQPGCGEDNA</sequence>
<dbReference type="EMBL" id="ABLC01000008">
    <property type="protein sequence ID" value="EDT05759.1"/>
    <property type="molecule type" value="Genomic_DNA"/>
</dbReference>
<name>B1F9N4_9BURK</name>
<organism evidence="2 3">
    <name type="scientific">Burkholderia ambifaria IOP40-10</name>
    <dbReference type="NCBI Taxonomy" id="396596"/>
    <lineage>
        <taxon>Bacteria</taxon>
        <taxon>Pseudomonadati</taxon>
        <taxon>Pseudomonadota</taxon>
        <taxon>Betaproteobacteria</taxon>
        <taxon>Burkholderiales</taxon>
        <taxon>Burkholderiaceae</taxon>
        <taxon>Burkholderia</taxon>
        <taxon>Burkholderia cepacia complex</taxon>
    </lineage>
</organism>
<dbReference type="AlphaFoldDB" id="B1F9N4"/>
<evidence type="ECO:0000256" key="1">
    <source>
        <dbReference type="SAM" id="MobiDB-lite"/>
    </source>
</evidence>
<accession>B1F9N4</accession>
<gene>
    <name evidence="2" type="ORF">BamIOP4010DRAFT_0784</name>
</gene>